<keyword evidence="5" id="KW-0418">Kinase</keyword>
<feature type="transmembrane region" description="Helical" evidence="7">
    <location>
        <begin position="225"/>
        <end position="243"/>
    </location>
</feature>
<dbReference type="InterPro" id="IPR036890">
    <property type="entry name" value="HATPase_C_sf"/>
</dbReference>
<comment type="catalytic activity">
    <reaction evidence="1">
        <text>ATP + protein L-histidine = ADP + protein N-phospho-L-histidine.</text>
        <dbReference type="EC" id="2.7.13.3"/>
    </reaction>
</comment>
<dbReference type="Pfam" id="PF00512">
    <property type="entry name" value="HisKA"/>
    <property type="match status" value="1"/>
</dbReference>
<dbReference type="SMART" id="SM00387">
    <property type="entry name" value="HATPase_c"/>
    <property type="match status" value="1"/>
</dbReference>
<feature type="domain" description="Histidine kinase" evidence="9">
    <location>
        <begin position="458"/>
        <end position="673"/>
    </location>
</feature>
<dbReference type="SMART" id="SM00388">
    <property type="entry name" value="HisKA"/>
    <property type="match status" value="1"/>
</dbReference>
<dbReference type="Gene3D" id="3.30.565.10">
    <property type="entry name" value="Histidine kinase-like ATPase, C-terminal domain"/>
    <property type="match status" value="1"/>
</dbReference>
<keyword evidence="6" id="KW-0902">Two-component regulatory system</keyword>
<accession>A0A193GIT2</accession>
<evidence type="ECO:0000256" key="1">
    <source>
        <dbReference type="ARBA" id="ARBA00000085"/>
    </source>
</evidence>
<organism evidence="10 11">
    <name type="scientific">Bordetella flabilis</name>
    <dbReference type="NCBI Taxonomy" id="463014"/>
    <lineage>
        <taxon>Bacteria</taxon>
        <taxon>Pseudomonadati</taxon>
        <taxon>Pseudomonadota</taxon>
        <taxon>Betaproteobacteria</taxon>
        <taxon>Burkholderiales</taxon>
        <taxon>Alcaligenaceae</taxon>
        <taxon>Bordetella</taxon>
    </lineage>
</organism>
<dbReference type="Proteomes" id="UP000091926">
    <property type="component" value="Chromosome"/>
</dbReference>
<dbReference type="InterPro" id="IPR005467">
    <property type="entry name" value="His_kinase_dom"/>
</dbReference>
<dbReference type="InterPro" id="IPR011623">
    <property type="entry name" value="7TMR_DISM_rcpt_extracell_dom1"/>
</dbReference>
<dbReference type="InterPro" id="IPR004358">
    <property type="entry name" value="Sig_transdc_His_kin-like_C"/>
</dbReference>
<evidence type="ECO:0000256" key="7">
    <source>
        <dbReference type="SAM" id="Phobius"/>
    </source>
</evidence>
<evidence type="ECO:0000313" key="11">
    <source>
        <dbReference type="Proteomes" id="UP000091926"/>
    </source>
</evidence>
<feature type="transmembrane region" description="Helical" evidence="7">
    <location>
        <begin position="200"/>
        <end position="218"/>
    </location>
</feature>
<evidence type="ECO:0000256" key="4">
    <source>
        <dbReference type="ARBA" id="ARBA00022679"/>
    </source>
</evidence>
<dbReference type="PANTHER" id="PTHR43711:SF1">
    <property type="entry name" value="HISTIDINE KINASE 1"/>
    <property type="match status" value="1"/>
</dbReference>
<dbReference type="InterPro" id="IPR003594">
    <property type="entry name" value="HATPase_dom"/>
</dbReference>
<dbReference type="GO" id="GO:0000155">
    <property type="term" value="F:phosphorelay sensor kinase activity"/>
    <property type="evidence" value="ECO:0007669"/>
    <property type="project" value="InterPro"/>
</dbReference>
<dbReference type="InterPro" id="IPR003661">
    <property type="entry name" value="HisK_dim/P_dom"/>
</dbReference>
<dbReference type="Pfam" id="PF07696">
    <property type="entry name" value="7TMR-DISMED2"/>
    <property type="match status" value="1"/>
</dbReference>
<feature type="transmembrane region" description="Helical" evidence="7">
    <location>
        <begin position="386"/>
        <end position="404"/>
    </location>
</feature>
<dbReference type="InterPro" id="IPR011622">
    <property type="entry name" value="7TMR_DISM_rcpt_extracell_dom2"/>
</dbReference>
<dbReference type="InterPro" id="IPR050736">
    <property type="entry name" value="Sensor_HK_Regulatory"/>
</dbReference>
<dbReference type="EMBL" id="CP016172">
    <property type="protein sequence ID" value="ANN79498.1"/>
    <property type="molecule type" value="Genomic_DNA"/>
</dbReference>
<keyword evidence="3" id="KW-0597">Phosphoprotein</keyword>
<evidence type="ECO:0000313" key="10">
    <source>
        <dbReference type="EMBL" id="ANN79498.1"/>
    </source>
</evidence>
<reference evidence="10 11" key="1">
    <citation type="submission" date="2016-06" db="EMBL/GenBank/DDBJ databases">
        <title>Complete genome sequences of Bordetella bronchialis and Bordetella flabilis.</title>
        <authorList>
            <person name="LiPuma J.J."/>
            <person name="Spilker T."/>
        </authorList>
    </citation>
    <scope>NUCLEOTIDE SEQUENCE [LARGE SCALE GENOMIC DNA]</scope>
    <source>
        <strain evidence="10 11">AU10664</strain>
    </source>
</reference>
<proteinExistence type="predicted"/>
<dbReference type="Pfam" id="PF07695">
    <property type="entry name" value="7TMR-DISM_7TM"/>
    <property type="match status" value="1"/>
</dbReference>
<evidence type="ECO:0000256" key="5">
    <source>
        <dbReference type="ARBA" id="ARBA00022777"/>
    </source>
</evidence>
<keyword evidence="8" id="KW-0732">Signal</keyword>
<keyword evidence="7" id="KW-0472">Membrane</keyword>
<keyword evidence="7" id="KW-0812">Transmembrane</keyword>
<sequence length="762" mass="83291">MQLIKNRVVDIKLLLIAATACALLHTSGAIAEVVATSNAYDGPTSLRPFIDIYEDPSGEMELPQVLAAMRAEPALFRPARDFPRGEVYSGSAWWLHVTLTNTHSATHRVVLVAGRPELERVDFYSQQGGIWRHNRAGSRVALGQRDEPTPYPALLLHMEPGAVVKVLTRIKSDSPIRFAPALYSRGDFTAATIRATVADGVLIGGMAALAWCAALIAMASRQRPFLWLAAVAMAAALHEAAARGYLQRLLWFMEGGTGYRLELALDMVRLGLFALFVYNTLRSGTHAGPHARSYAIIAGILLAAAMLVPALPVHVTAMLTFISGAALAACMLRSAAVLRQHRSSVATLIALSAVLLAIDTTLTAVAPLFAPFFMTEPVALESGTPAITMLVMGANLAVLTIWAARATPGKRRRGTPLRIRLRARAVLASDMDDGRFVTARALRQAKEKDERKTLILGYIGHDMRAPLATIAGYTRLLRQDATPSQTAYIDIIDRSVGYQFSLIEELLAYARAELEPFAVTPEQTRLPELLEELARFGIALCVHNQNSFQYLPPPTLPSVVWTDPKRLRQAALNLLGNAAKFTRHGNVRLEVRVEQRPAGTELCLEVHNDGPHIPPEDQAEIFQAFRQLRRQDAGLGLGLFIVERIAQGMGGRIEVESAPGMGVRFKLRIPVALADTRYTVPVSIHHAASGRAPVHGIEVPPLGERLALAKLARDGEISEIEQWTHRTRRTHPQCEGFYREVSGCIERLDLEGLQRLALMGAV</sequence>
<dbReference type="Gene3D" id="1.10.287.130">
    <property type="match status" value="1"/>
</dbReference>
<evidence type="ECO:0000259" key="9">
    <source>
        <dbReference type="PROSITE" id="PS50109"/>
    </source>
</evidence>
<keyword evidence="4" id="KW-0808">Transferase</keyword>
<keyword evidence="7" id="KW-1133">Transmembrane helix</keyword>
<dbReference type="Gene3D" id="2.60.40.2380">
    <property type="match status" value="1"/>
</dbReference>
<dbReference type="PANTHER" id="PTHR43711">
    <property type="entry name" value="TWO-COMPONENT HISTIDINE KINASE"/>
    <property type="match status" value="1"/>
</dbReference>
<evidence type="ECO:0000256" key="3">
    <source>
        <dbReference type="ARBA" id="ARBA00022553"/>
    </source>
</evidence>
<dbReference type="CDD" id="cd00082">
    <property type="entry name" value="HisKA"/>
    <property type="match status" value="1"/>
</dbReference>
<dbReference type="EC" id="2.7.13.3" evidence="2"/>
<feature type="transmembrane region" description="Helical" evidence="7">
    <location>
        <begin position="293"/>
        <end position="311"/>
    </location>
</feature>
<protein>
    <recommendedName>
        <fullName evidence="2">histidine kinase</fullName>
        <ecNumber evidence="2">2.7.13.3</ecNumber>
    </recommendedName>
</protein>
<gene>
    <name evidence="10" type="ORF">BAU07_22380</name>
</gene>
<dbReference type="STRING" id="463014.BAU07_22380"/>
<dbReference type="KEGG" id="bfz:BAU07_22380"/>
<keyword evidence="11" id="KW-1185">Reference proteome</keyword>
<dbReference type="PROSITE" id="PS50109">
    <property type="entry name" value="HIS_KIN"/>
    <property type="match status" value="1"/>
</dbReference>
<dbReference type="SUPFAM" id="SSF47384">
    <property type="entry name" value="Homodimeric domain of signal transducing histidine kinase"/>
    <property type="match status" value="1"/>
</dbReference>
<dbReference type="SUPFAM" id="SSF55874">
    <property type="entry name" value="ATPase domain of HSP90 chaperone/DNA topoisomerase II/histidine kinase"/>
    <property type="match status" value="1"/>
</dbReference>
<feature type="signal peptide" evidence="8">
    <location>
        <begin position="1"/>
        <end position="31"/>
    </location>
</feature>
<evidence type="ECO:0000256" key="6">
    <source>
        <dbReference type="ARBA" id="ARBA00023012"/>
    </source>
</evidence>
<feature type="transmembrane region" description="Helical" evidence="7">
    <location>
        <begin position="263"/>
        <end position="281"/>
    </location>
</feature>
<feature type="transmembrane region" description="Helical" evidence="7">
    <location>
        <begin position="317"/>
        <end position="336"/>
    </location>
</feature>
<dbReference type="AlphaFoldDB" id="A0A193GIT2"/>
<evidence type="ECO:0000256" key="8">
    <source>
        <dbReference type="SAM" id="SignalP"/>
    </source>
</evidence>
<feature type="chain" id="PRO_5008259045" description="histidine kinase" evidence="8">
    <location>
        <begin position="32"/>
        <end position="762"/>
    </location>
</feature>
<dbReference type="PRINTS" id="PR00344">
    <property type="entry name" value="BCTRLSENSOR"/>
</dbReference>
<dbReference type="InterPro" id="IPR036097">
    <property type="entry name" value="HisK_dim/P_sf"/>
</dbReference>
<feature type="transmembrane region" description="Helical" evidence="7">
    <location>
        <begin position="348"/>
        <end position="374"/>
    </location>
</feature>
<dbReference type="Pfam" id="PF02518">
    <property type="entry name" value="HATPase_c"/>
    <property type="match status" value="1"/>
</dbReference>
<evidence type="ECO:0000256" key="2">
    <source>
        <dbReference type="ARBA" id="ARBA00012438"/>
    </source>
</evidence>
<name>A0A193GIT2_9BORD</name>